<comment type="similarity">
    <text evidence="2">Belongs to the SWI5/SAE3 family.</text>
</comment>
<comment type="subcellular location">
    <subcellularLocation>
        <location evidence="1">Cytoplasm</location>
    </subcellularLocation>
</comment>
<dbReference type="EMBL" id="JAUEDM010000002">
    <property type="protein sequence ID" value="KAK3326119.1"/>
    <property type="molecule type" value="Genomic_DNA"/>
</dbReference>
<feature type="region of interest" description="Disordered" evidence="8">
    <location>
        <begin position="1"/>
        <end position="27"/>
    </location>
</feature>
<comment type="caution">
    <text evidence="9">The sequence shown here is derived from an EMBL/GenBank/DDBJ whole genome shotgun (WGS) entry which is preliminary data.</text>
</comment>
<keyword evidence="5" id="KW-0507">mRNA processing</keyword>
<evidence type="ECO:0000256" key="8">
    <source>
        <dbReference type="SAM" id="MobiDB-lite"/>
    </source>
</evidence>
<dbReference type="InterPro" id="IPR011993">
    <property type="entry name" value="PH-like_dom_sf"/>
</dbReference>
<keyword evidence="4" id="KW-0963">Cytoplasm</keyword>
<dbReference type="GO" id="GO:0006397">
    <property type="term" value="P:mRNA processing"/>
    <property type="evidence" value="ECO:0007669"/>
    <property type="project" value="UniProtKB-KW"/>
</dbReference>
<dbReference type="GO" id="GO:0031087">
    <property type="term" value="P:deadenylation-independent decapping of nuclear-transcribed mRNA"/>
    <property type="evidence" value="ECO:0007669"/>
    <property type="project" value="TreeGrafter"/>
</dbReference>
<keyword evidence="6" id="KW-0227">DNA damage</keyword>
<sequence>MSRATPRKGRHRNQPSGSGPRQIAASDYESDAVQYMENREITRDSLPKRDNDDINFSVLSRYLPGLRAILSKAAIATVYVFSEESQEWEKCGIEGTMWVCEQEPIVTASGQALPQLSVFVLNRRSLENLAMDLVRVSDCEMVEEILMFRMEEDDEAATDAAEAARTQRGESSEDAGSNKKKKVIGIWIHPDEAHTREVNTNIIRGAWQQSRLAMNSLVEAATAAAEQAQMDDDGATLGQAVQSEATREPQTEVPSRKGGSSFNPVMATNCPVDLFHDALEAQFKIISSFKRWLDRRLTTRPNHRNLLDQIRLRLARYGHWLTDVGSLRDNGDGTTSMFTQSWKLNARTETDDDGEGGKVKILVDAPLEDEQTKLFELDQYIGYMKKMFQGFAEAQGDIVELMEMSWVIKGERSELSQPPEVTIEAHKRLLKEYNDMKDIGQQIIGLVAENKGVSLGTMYNNGQYGVTAND</sequence>
<dbReference type="InterPro" id="IPR010334">
    <property type="entry name" value="Dcp1"/>
</dbReference>
<dbReference type="AlphaFoldDB" id="A0AAE0MCM1"/>
<dbReference type="Gene3D" id="2.30.29.30">
    <property type="entry name" value="Pleckstrin-homology domain (PH domain)/Phosphotyrosine-binding domain (PTB)"/>
    <property type="match status" value="1"/>
</dbReference>
<feature type="region of interest" description="Disordered" evidence="8">
    <location>
        <begin position="157"/>
        <end position="179"/>
    </location>
</feature>
<protein>
    <submittedName>
        <fullName evidence="9">Uncharacterized protein</fullName>
    </submittedName>
</protein>
<dbReference type="SUPFAM" id="SSF50729">
    <property type="entry name" value="PH domain-like"/>
    <property type="match status" value="1"/>
</dbReference>
<evidence type="ECO:0000256" key="7">
    <source>
        <dbReference type="ARBA" id="ARBA00023204"/>
    </source>
</evidence>
<dbReference type="GO" id="GO:0003729">
    <property type="term" value="F:mRNA binding"/>
    <property type="evidence" value="ECO:0007669"/>
    <property type="project" value="TreeGrafter"/>
</dbReference>
<evidence type="ECO:0000313" key="9">
    <source>
        <dbReference type="EMBL" id="KAK3326119.1"/>
    </source>
</evidence>
<dbReference type="Gene3D" id="1.20.5.170">
    <property type="match status" value="1"/>
</dbReference>
<dbReference type="Pfam" id="PF06058">
    <property type="entry name" value="DCP1"/>
    <property type="match status" value="1"/>
</dbReference>
<evidence type="ECO:0000256" key="5">
    <source>
        <dbReference type="ARBA" id="ARBA00022664"/>
    </source>
</evidence>
<dbReference type="PANTHER" id="PTHR16290">
    <property type="entry name" value="TRANSCRIPTION FACTOR SMIF DECAPPING ENZYME DCP1"/>
    <property type="match status" value="1"/>
</dbReference>
<dbReference type="PANTHER" id="PTHR16290:SF0">
    <property type="entry name" value="DECAPPING PROTEIN 1, ISOFORM A"/>
    <property type="match status" value="1"/>
</dbReference>
<dbReference type="GO" id="GO:0000290">
    <property type="term" value="P:deadenylation-dependent decapping of nuclear-transcribed mRNA"/>
    <property type="evidence" value="ECO:0007669"/>
    <property type="project" value="InterPro"/>
</dbReference>
<keyword evidence="7" id="KW-0234">DNA repair</keyword>
<evidence type="ECO:0000256" key="6">
    <source>
        <dbReference type="ARBA" id="ARBA00022763"/>
    </source>
</evidence>
<evidence type="ECO:0000256" key="1">
    <source>
        <dbReference type="ARBA" id="ARBA00004496"/>
    </source>
</evidence>
<dbReference type="GO" id="GO:0006281">
    <property type="term" value="P:DNA repair"/>
    <property type="evidence" value="ECO:0007669"/>
    <property type="project" value="UniProtKB-KW"/>
</dbReference>
<dbReference type="InterPro" id="IPR010760">
    <property type="entry name" value="DNA-repair_Swi5"/>
</dbReference>
<evidence type="ECO:0000256" key="2">
    <source>
        <dbReference type="ARBA" id="ARBA00008060"/>
    </source>
</evidence>
<keyword evidence="10" id="KW-1185">Reference proteome</keyword>
<proteinExistence type="inferred from homology"/>
<dbReference type="GO" id="GO:0008047">
    <property type="term" value="F:enzyme activator activity"/>
    <property type="evidence" value="ECO:0007669"/>
    <property type="project" value="InterPro"/>
</dbReference>
<dbReference type="Pfam" id="PF07061">
    <property type="entry name" value="Swi5"/>
    <property type="match status" value="1"/>
</dbReference>
<evidence type="ECO:0000313" key="10">
    <source>
        <dbReference type="Proteomes" id="UP001283341"/>
    </source>
</evidence>
<dbReference type="GO" id="GO:0000932">
    <property type="term" value="C:P-body"/>
    <property type="evidence" value="ECO:0007669"/>
    <property type="project" value="TreeGrafter"/>
</dbReference>
<dbReference type="Proteomes" id="UP001283341">
    <property type="component" value="Unassembled WGS sequence"/>
</dbReference>
<gene>
    <name evidence="9" type="ORF">B0H66DRAFT_472345</name>
</gene>
<organism evidence="9 10">
    <name type="scientific">Apodospora peruviana</name>
    <dbReference type="NCBI Taxonomy" id="516989"/>
    <lineage>
        <taxon>Eukaryota</taxon>
        <taxon>Fungi</taxon>
        <taxon>Dikarya</taxon>
        <taxon>Ascomycota</taxon>
        <taxon>Pezizomycotina</taxon>
        <taxon>Sordariomycetes</taxon>
        <taxon>Sordariomycetidae</taxon>
        <taxon>Sordariales</taxon>
        <taxon>Lasiosphaeriaceae</taxon>
        <taxon>Apodospora</taxon>
    </lineage>
</organism>
<accession>A0AAE0MCM1</accession>
<name>A0AAE0MCM1_9PEZI</name>
<evidence type="ECO:0000256" key="3">
    <source>
        <dbReference type="ARBA" id="ARBA00008778"/>
    </source>
</evidence>
<reference evidence="9" key="1">
    <citation type="journal article" date="2023" name="Mol. Phylogenet. Evol.">
        <title>Genome-scale phylogeny and comparative genomics of the fungal order Sordariales.</title>
        <authorList>
            <person name="Hensen N."/>
            <person name="Bonometti L."/>
            <person name="Westerberg I."/>
            <person name="Brannstrom I.O."/>
            <person name="Guillou S."/>
            <person name="Cros-Aarteil S."/>
            <person name="Calhoun S."/>
            <person name="Haridas S."/>
            <person name="Kuo A."/>
            <person name="Mondo S."/>
            <person name="Pangilinan J."/>
            <person name="Riley R."/>
            <person name="LaButti K."/>
            <person name="Andreopoulos B."/>
            <person name="Lipzen A."/>
            <person name="Chen C."/>
            <person name="Yan M."/>
            <person name="Daum C."/>
            <person name="Ng V."/>
            <person name="Clum A."/>
            <person name="Steindorff A."/>
            <person name="Ohm R.A."/>
            <person name="Martin F."/>
            <person name="Silar P."/>
            <person name="Natvig D.O."/>
            <person name="Lalanne C."/>
            <person name="Gautier V."/>
            <person name="Ament-Velasquez S.L."/>
            <person name="Kruys A."/>
            <person name="Hutchinson M.I."/>
            <person name="Powell A.J."/>
            <person name="Barry K."/>
            <person name="Miller A.N."/>
            <person name="Grigoriev I.V."/>
            <person name="Debuchy R."/>
            <person name="Gladieux P."/>
            <person name="Hiltunen Thoren M."/>
            <person name="Johannesson H."/>
        </authorList>
    </citation>
    <scope>NUCLEOTIDE SEQUENCE</scope>
    <source>
        <strain evidence="9">CBS 118394</strain>
    </source>
</reference>
<feature type="compositionally biased region" description="Basic residues" evidence="8">
    <location>
        <begin position="1"/>
        <end position="13"/>
    </location>
</feature>
<comment type="similarity">
    <text evidence="3">Belongs to the DCP1 family.</text>
</comment>
<reference evidence="9" key="2">
    <citation type="submission" date="2023-06" db="EMBL/GenBank/DDBJ databases">
        <authorList>
            <consortium name="Lawrence Berkeley National Laboratory"/>
            <person name="Haridas S."/>
            <person name="Hensen N."/>
            <person name="Bonometti L."/>
            <person name="Westerberg I."/>
            <person name="Brannstrom I.O."/>
            <person name="Guillou S."/>
            <person name="Cros-Aarteil S."/>
            <person name="Calhoun S."/>
            <person name="Kuo A."/>
            <person name="Mondo S."/>
            <person name="Pangilinan J."/>
            <person name="Riley R."/>
            <person name="Labutti K."/>
            <person name="Andreopoulos B."/>
            <person name="Lipzen A."/>
            <person name="Chen C."/>
            <person name="Yanf M."/>
            <person name="Daum C."/>
            <person name="Ng V."/>
            <person name="Clum A."/>
            <person name="Steindorff A."/>
            <person name="Ohm R."/>
            <person name="Martin F."/>
            <person name="Silar P."/>
            <person name="Natvig D."/>
            <person name="Lalanne C."/>
            <person name="Gautier V."/>
            <person name="Ament-Velasquez S.L."/>
            <person name="Kruys A."/>
            <person name="Hutchinson M.I."/>
            <person name="Powell A.J."/>
            <person name="Barry K."/>
            <person name="Miller A.N."/>
            <person name="Grigoriev I.V."/>
            <person name="Debuchy R."/>
            <person name="Gladieux P."/>
            <person name="Thoren M.H."/>
            <person name="Johannesson H."/>
        </authorList>
    </citation>
    <scope>NUCLEOTIDE SEQUENCE</scope>
    <source>
        <strain evidence="9">CBS 118394</strain>
    </source>
</reference>
<evidence type="ECO:0000256" key="4">
    <source>
        <dbReference type="ARBA" id="ARBA00022490"/>
    </source>
</evidence>
<feature type="region of interest" description="Disordered" evidence="8">
    <location>
        <begin position="241"/>
        <end position="264"/>
    </location>
</feature>